<dbReference type="RefSeq" id="WP_027473045.1">
    <property type="nucleotide sequence ID" value="NZ_BAMD01000025.1"/>
</dbReference>
<keyword evidence="1" id="KW-1133">Transmembrane helix</keyword>
<dbReference type="PANTHER" id="PTHR30273">
    <property type="entry name" value="PERIPLASMIC SIGNAL SENSOR AND SIGMA FACTOR ACTIVATOR FECR-RELATED"/>
    <property type="match status" value="1"/>
</dbReference>
<organism evidence="4 5">
    <name type="scientific">Saccharicrinis fermentans DSM 9555 = JCM 21142</name>
    <dbReference type="NCBI Taxonomy" id="869213"/>
    <lineage>
        <taxon>Bacteria</taxon>
        <taxon>Pseudomonadati</taxon>
        <taxon>Bacteroidota</taxon>
        <taxon>Bacteroidia</taxon>
        <taxon>Marinilabiliales</taxon>
        <taxon>Marinilabiliaceae</taxon>
        <taxon>Saccharicrinis</taxon>
    </lineage>
</organism>
<dbReference type="Gene3D" id="3.55.50.30">
    <property type="match status" value="1"/>
</dbReference>
<keyword evidence="5" id="KW-1185">Reference proteome</keyword>
<dbReference type="AlphaFoldDB" id="W7Y5W9"/>
<dbReference type="PANTHER" id="PTHR30273:SF2">
    <property type="entry name" value="PROTEIN FECR"/>
    <property type="match status" value="1"/>
</dbReference>
<evidence type="ECO:0000256" key="1">
    <source>
        <dbReference type="SAM" id="Phobius"/>
    </source>
</evidence>
<dbReference type="GO" id="GO:0016989">
    <property type="term" value="F:sigma factor antagonist activity"/>
    <property type="evidence" value="ECO:0007669"/>
    <property type="project" value="TreeGrafter"/>
</dbReference>
<evidence type="ECO:0000313" key="4">
    <source>
        <dbReference type="EMBL" id="GAF03537.1"/>
    </source>
</evidence>
<dbReference type="InterPro" id="IPR006860">
    <property type="entry name" value="FecR"/>
</dbReference>
<reference evidence="4 5" key="1">
    <citation type="journal article" date="2014" name="Genome Announc.">
        <title>Draft Genome Sequence of Cytophaga fermentans JCM 21142T, a Facultative Anaerobe Isolated from Marine Mud.</title>
        <authorList>
            <person name="Starns D."/>
            <person name="Oshima K."/>
            <person name="Suda W."/>
            <person name="Iino T."/>
            <person name="Yuki M."/>
            <person name="Inoue J."/>
            <person name="Kitamura K."/>
            <person name="Iida T."/>
            <person name="Darby A."/>
            <person name="Hattori M."/>
            <person name="Ohkuma M."/>
        </authorList>
    </citation>
    <scope>NUCLEOTIDE SEQUENCE [LARGE SCALE GENOMIC DNA]</scope>
    <source>
        <strain evidence="4 5">JCM 21142</strain>
    </source>
</reference>
<dbReference type="EMBL" id="BAMD01000025">
    <property type="protein sequence ID" value="GAF03537.1"/>
    <property type="molecule type" value="Genomic_DNA"/>
</dbReference>
<dbReference type="InterPro" id="IPR012373">
    <property type="entry name" value="Ferrdict_sens_TM"/>
</dbReference>
<protein>
    <submittedName>
        <fullName evidence="4">Fec operon regulator FecR</fullName>
    </submittedName>
</protein>
<dbReference type="Pfam" id="PF16344">
    <property type="entry name" value="FecR_C"/>
    <property type="match status" value="1"/>
</dbReference>
<keyword evidence="1" id="KW-0472">Membrane</keyword>
<evidence type="ECO:0000259" key="3">
    <source>
        <dbReference type="Pfam" id="PF16344"/>
    </source>
</evidence>
<evidence type="ECO:0000259" key="2">
    <source>
        <dbReference type="Pfam" id="PF04773"/>
    </source>
</evidence>
<proteinExistence type="predicted"/>
<dbReference type="OrthoDB" id="772265at2"/>
<evidence type="ECO:0000313" key="5">
    <source>
        <dbReference type="Proteomes" id="UP000019402"/>
    </source>
</evidence>
<keyword evidence="1" id="KW-0812">Transmembrane</keyword>
<dbReference type="Gene3D" id="2.60.120.1440">
    <property type="match status" value="1"/>
</dbReference>
<feature type="domain" description="FecR protein" evidence="2">
    <location>
        <begin position="185"/>
        <end position="279"/>
    </location>
</feature>
<feature type="transmembrane region" description="Helical" evidence="1">
    <location>
        <begin position="89"/>
        <end position="110"/>
    </location>
</feature>
<gene>
    <name evidence="4" type="ORF">JCM21142_52215</name>
</gene>
<feature type="domain" description="Protein FecR C-terminal" evidence="3">
    <location>
        <begin position="325"/>
        <end position="394"/>
    </location>
</feature>
<accession>W7Y5W9</accession>
<dbReference type="Proteomes" id="UP000019402">
    <property type="component" value="Unassembled WGS sequence"/>
</dbReference>
<dbReference type="eggNOG" id="COG3712">
    <property type="taxonomic scope" value="Bacteria"/>
</dbReference>
<comment type="caution">
    <text evidence="4">The sequence shown here is derived from an EMBL/GenBank/DDBJ whole genome shotgun (WGS) entry which is preliminary data.</text>
</comment>
<name>W7Y5W9_9BACT</name>
<sequence>MIEDKVNNSYRISYLISQFLNGNIEDDELKELQRWENLSSNNKKLVEELKDSECLEDRDHRIDRINLESEWLRFSNKVKYKRITLQKRVIRMAQYAAILLLPLSIVYLVFHMGTVKKSPASCAPCEITPGKHCAQLVLSNGKVLQLGSCKGSIKEQDGTIITTDSAIVFYKRNEDEKVEGLIYNEIRVVQGQEYHMRLADGTQVWINSMSSIKFPVHFSEGKREVEITGEVYFEVMPNKEKPFIVHTPIHDVRVLGTSFNISCYENDASVTTTLVEGKVLIENIPGELSPAQLTPNLQYNYHKSLHKASIEEVDAIAYAAWTKGYFQFENETLEQIFKKLERWYKIDVLYKSTSSRKEVFNGRLPRFENASTIMEMIEEVSNVKISLKDNLVVIE</sequence>
<dbReference type="Pfam" id="PF04773">
    <property type="entry name" value="FecR"/>
    <property type="match status" value="1"/>
</dbReference>
<dbReference type="STRING" id="869213.GCA_000517085_03668"/>
<dbReference type="InterPro" id="IPR032508">
    <property type="entry name" value="FecR_C"/>
</dbReference>